<dbReference type="SUPFAM" id="SSF51905">
    <property type="entry name" value="FAD/NAD(P)-binding domain"/>
    <property type="match status" value="1"/>
</dbReference>
<dbReference type="EMBL" id="SRQM01000522">
    <property type="protein sequence ID" value="KAG6109009.1"/>
    <property type="molecule type" value="Genomic_DNA"/>
</dbReference>
<name>A0A9P7PUE8_9HYPO</name>
<dbReference type="Proteomes" id="UP000732380">
    <property type="component" value="Unassembled WGS sequence"/>
</dbReference>
<comment type="similarity">
    <text evidence="1 3">Belongs to the GMC oxidoreductase family.</text>
</comment>
<dbReference type="AlphaFoldDB" id="A0A9P7PUE8"/>
<evidence type="ECO:0000313" key="8">
    <source>
        <dbReference type="Proteomes" id="UP000732380"/>
    </source>
</evidence>
<proteinExistence type="inferred from homology"/>
<dbReference type="PIRSF" id="PIRSF000137">
    <property type="entry name" value="Alcohol_oxidase"/>
    <property type="match status" value="1"/>
</dbReference>
<comment type="cofactor">
    <cofactor evidence="2">
        <name>FAD</name>
        <dbReference type="ChEBI" id="CHEBI:57692"/>
    </cofactor>
</comment>
<organism evidence="7 8">
    <name type="scientific">Claviceps humidiphila</name>
    <dbReference type="NCBI Taxonomy" id="1294629"/>
    <lineage>
        <taxon>Eukaryota</taxon>
        <taxon>Fungi</taxon>
        <taxon>Dikarya</taxon>
        <taxon>Ascomycota</taxon>
        <taxon>Pezizomycotina</taxon>
        <taxon>Sordariomycetes</taxon>
        <taxon>Hypocreomycetidae</taxon>
        <taxon>Hypocreales</taxon>
        <taxon>Clavicipitaceae</taxon>
        <taxon>Claviceps</taxon>
    </lineage>
</organism>
<evidence type="ECO:0000256" key="3">
    <source>
        <dbReference type="RuleBase" id="RU003968"/>
    </source>
</evidence>
<feature type="compositionally biased region" description="Low complexity" evidence="4">
    <location>
        <begin position="251"/>
        <end position="270"/>
    </location>
</feature>
<reference evidence="7 8" key="1">
    <citation type="journal article" date="2020" name="bioRxiv">
        <title>Whole genome comparisons of ergot fungi reveals the divergence and evolution of species within the genus Claviceps are the result of varying mechanisms driving genome evolution and host range expansion.</title>
        <authorList>
            <person name="Wyka S.A."/>
            <person name="Mondo S.J."/>
            <person name="Liu M."/>
            <person name="Dettman J."/>
            <person name="Nalam V."/>
            <person name="Broders K.D."/>
        </authorList>
    </citation>
    <scope>NUCLEOTIDE SEQUENCE [LARGE SCALE GENOMIC DNA]</scope>
    <source>
        <strain evidence="7 8">LM576</strain>
    </source>
</reference>
<evidence type="ECO:0000259" key="6">
    <source>
        <dbReference type="PROSITE" id="PS00624"/>
    </source>
</evidence>
<evidence type="ECO:0000313" key="7">
    <source>
        <dbReference type="EMBL" id="KAG6109009.1"/>
    </source>
</evidence>
<dbReference type="PANTHER" id="PTHR11552">
    <property type="entry name" value="GLUCOSE-METHANOL-CHOLINE GMC OXIDOREDUCTASE"/>
    <property type="match status" value="1"/>
</dbReference>
<accession>A0A9P7PUE8</accession>
<keyword evidence="8" id="KW-1185">Reference proteome</keyword>
<feature type="binding site" evidence="2">
    <location>
        <begin position="563"/>
        <end position="564"/>
    </location>
    <ligand>
        <name>FAD</name>
        <dbReference type="ChEBI" id="CHEBI:57692"/>
    </ligand>
</feature>
<dbReference type="GO" id="GO:0050660">
    <property type="term" value="F:flavin adenine dinucleotide binding"/>
    <property type="evidence" value="ECO:0007669"/>
    <property type="project" value="InterPro"/>
</dbReference>
<dbReference type="Gene3D" id="3.30.560.10">
    <property type="entry name" value="Glucose Oxidase, domain 3"/>
    <property type="match status" value="1"/>
</dbReference>
<dbReference type="PROSITE" id="PS00623">
    <property type="entry name" value="GMC_OXRED_1"/>
    <property type="match status" value="1"/>
</dbReference>
<feature type="domain" description="Glucose-methanol-choline oxidoreductase N-terminal" evidence="5">
    <location>
        <begin position="91"/>
        <end position="114"/>
    </location>
</feature>
<dbReference type="InterPro" id="IPR000172">
    <property type="entry name" value="GMC_OxRdtase_N"/>
</dbReference>
<evidence type="ECO:0000256" key="2">
    <source>
        <dbReference type="PIRSR" id="PIRSR000137-2"/>
    </source>
</evidence>
<gene>
    <name evidence="7" type="ORF">E4U13_006157</name>
</gene>
<protein>
    <recommendedName>
        <fullName evidence="5 6">Glucose-methanol-choline oxidoreductase N-terminal domain-containing protein</fullName>
    </recommendedName>
</protein>
<dbReference type="GO" id="GO:0016614">
    <property type="term" value="F:oxidoreductase activity, acting on CH-OH group of donors"/>
    <property type="evidence" value="ECO:0007669"/>
    <property type="project" value="InterPro"/>
</dbReference>
<sequence>MDTMGTRPAEYDIIIAGGGTVACVVAGRLAEADPTLSILVIEQGQNNLNDPAITTPALFWSNLAPESKYASFYKANKEDSINGREAVVPTGRVLGGGSSINFMMYARAQARDFDSWNTEGWDSKSLIALAKKLETFHLHGPEYDKSIHGYSGPINVSYGTYEPMAHHEITAAAVAMGEKLVVDMQNFTTATGICRWLRYVSPDGKRQDTAHRYIHPLMTSGKYPNIHLLLNTTVSRVLFQGTRATGVECQPSTSSNATSTTGSATTNPSTTTLTARKLVVVSAGALGTPQLLERSGIGNKDILAPLEIPLVAHLPGVGENYQDHNMVRSSYKVDLPPSETLDAVIGGRLDYAAALLEEHPTKTHPILGWNGTDFGARLRPTEHEVAQLGPEFQQLWDRDFKHQTDRPLMILGAVSTGLGETEEREPPDAEGRREHFQYITMIPYTAYPYSRGNIHIVSKDPSCPPCFNTGFLSHSADLKAQLWAYKKQREIMRRTNIFQAEVPCCHPTFLKDSKAALMDHHPVGVGGWYASSEDRGNLPALEYDVDDDAAIEGYIRDKLATTWHSMGTCKMAPRERGGVVDKDLNVHGVTNLKIADLSICPENVAANTYNTALIVGEKAAILIGRDLGLTISES</sequence>
<keyword evidence="2 3" id="KW-0274">FAD</keyword>
<dbReference type="InterPro" id="IPR007867">
    <property type="entry name" value="GMC_OxRtase_C"/>
</dbReference>
<dbReference type="SUPFAM" id="SSF54373">
    <property type="entry name" value="FAD-linked reductases, C-terminal domain"/>
    <property type="match status" value="1"/>
</dbReference>
<evidence type="ECO:0000256" key="1">
    <source>
        <dbReference type="ARBA" id="ARBA00010790"/>
    </source>
</evidence>
<dbReference type="PROSITE" id="PS51257">
    <property type="entry name" value="PROKAR_LIPOPROTEIN"/>
    <property type="match status" value="1"/>
</dbReference>
<dbReference type="InterPro" id="IPR012132">
    <property type="entry name" value="GMC_OxRdtase"/>
</dbReference>
<dbReference type="InterPro" id="IPR036188">
    <property type="entry name" value="FAD/NAD-bd_sf"/>
</dbReference>
<dbReference type="Pfam" id="PF05199">
    <property type="entry name" value="GMC_oxred_C"/>
    <property type="match status" value="1"/>
</dbReference>
<dbReference type="PANTHER" id="PTHR11552:SF78">
    <property type="entry name" value="GLUCOSE-METHANOL-CHOLINE OXIDOREDUCTASE N-TERMINAL DOMAIN-CONTAINING PROTEIN"/>
    <property type="match status" value="1"/>
</dbReference>
<dbReference type="PROSITE" id="PS00624">
    <property type="entry name" value="GMC_OXRED_2"/>
    <property type="match status" value="1"/>
</dbReference>
<keyword evidence="3" id="KW-0285">Flavoprotein</keyword>
<comment type="caution">
    <text evidence="7">The sequence shown here is derived from an EMBL/GenBank/DDBJ whole genome shotgun (WGS) entry which is preliminary data.</text>
</comment>
<evidence type="ECO:0000256" key="4">
    <source>
        <dbReference type="SAM" id="MobiDB-lite"/>
    </source>
</evidence>
<dbReference type="Gene3D" id="3.50.50.60">
    <property type="entry name" value="FAD/NAD(P)-binding domain"/>
    <property type="match status" value="1"/>
</dbReference>
<feature type="binding site" evidence="2">
    <location>
        <position position="93"/>
    </location>
    <ligand>
        <name>FAD</name>
        <dbReference type="ChEBI" id="CHEBI:57692"/>
    </ligand>
</feature>
<dbReference type="Pfam" id="PF00732">
    <property type="entry name" value="GMC_oxred_N"/>
    <property type="match status" value="1"/>
</dbReference>
<feature type="region of interest" description="Disordered" evidence="4">
    <location>
        <begin position="247"/>
        <end position="270"/>
    </location>
</feature>
<feature type="binding site" evidence="2">
    <location>
        <position position="234"/>
    </location>
    <ligand>
        <name>FAD</name>
        <dbReference type="ChEBI" id="CHEBI:57692"/>
    </ligand>
</feature>
<evidence type="ECO:0000259" key="5">
    <source>
        <dbReference type="PROSITE" id="PS00623"/>
    </source>
</evidence>
<feature type="domain" description="Glucose-methanol-choline oxidoreductase N-terminal" evidence="6">
    <location>
        <begin position="284"/>
        <end position="298"/>
    </location>
</feature>